<dbReference type="GO" id="GO:0001558">
    <property type="term" value="P:regulation of cell growth"/>
    <property type="evidence" value="ECO:0007669"/>
    <property type="project" value="InterPro"/>
</dbReference>
<evidence type="ECO:0000259" key="2">
    <source>
        <dbReference type="PROSITE" id="PS51740"/>
    </source>
</evidence>
<dbReference type="AlphaFoldDB" id="A0A517D8B1"/>
<evidence type="ECO:0000313" key="3">
    <source>
        <dbReference type="EMBL" id="QDR73593.1"/>
    </source>
</evidence>
<dbReference type="SMART" id="SM00966">
    <property type="entry name" value="SpoVT_AbrB"/>
    <property type="match status" value="1"/>
</dbReference>
<proteinExistence type="predicted"/>
<gene>
    <name evidence="3" type="ORF">FOD75_10880</name>
</gene>
<dbReference type="GO" id="GO:0097351">
    <property type="term" value="F:toxin sequestering activity"/>
    <property type="evidence" value="ECO:0007669"/>
    <property type="project" value="InterPro"/>
</dbReference>
<evidence type="ECO:0000256" key="1">
    <source>
        <dbReference type="PROSITE-ProRule" id="PRU01076"/>
    </source>
</evidence>
<dbReference type="GO" id="GO:0003700">
    <property type="term" value="F:DNA-binding transcription factor activity"/>
    <property type="evidence" value="ECO:0007669"/>
    <property type="project" value="InterPro"/>
</dbReference>
<dbReference type="RefSeq" id="WP_144227891.1">
    <property type="nucleotide sequence ID" value="NZ_CP041677.1"/>
</dbReference>
<dbReference type="GO" id="GO:0003677">
    <property type="term" value="F:DNA binding"/>
    <property type="evidence" value="ECO:0007669"/>
    <property type="project" value="UniProtKB-UniRule"/>
</dbReference>
<evidence type="ECO:0000313" key="4">
    <source>
        <dbReference type="Proteomes" id="UP000316394"/>
    </source>
</evidence>
<dbReference type="Pfam" id="PF15937">
    <property type="entry name" value="PrlF_antitoxin"/>
    <property type="match status" value="1"/>
</dbReference>
<name>A0A517D8B1_LIMRT</name>
<reference evidence="3 4" key="1">
    <citation type="submission" date="2019-07" db="EMBL/GenBank/DDBJ databases">
        <title>Gastrointestinal microbiota of Peromyscus leucopus, the white-footed mouse.</title>
        <authorList>
            <person name="Milovic A."/>
            <person name="Bassam K."/>
            <person name="Barbour A.G."/>
        </authorList>
    </citation>
    <scope>NUCLEOTIDE SEQUENCE [LARGE SCALE GENOMIC DNA]</scope>
    <source>
        <strain evidence="3 4">LL7</strain>
        <plasmid evidence="3 4">unnamed</plasmid>
    </source>
</reference>
<organism evidence="3 4">
    <name type="scientific">Limosilactobacillus reuteri</name>
    <name type="common">Lactobacillus reuteri</name>
    <dbReference type="NCBI Taxonomy" id="1598"/>
    <lineage>
        <taxon>Bacteria</taxon>
        <taxon>Bacillati</taxon>
        <taxon>Bacillota</taxon>
        <taxon>Bacilli</taxon>
        <taxon>Lactobacillales</taxon>
        <taxon>Lactobacillaceae</taxon>
        <taxon>Limosilactobacillus</taxon>
    </lineage>
</organism>
<keyword evidence="1 3" id="KW-0238">DNA-binding</keyword>
<keyword evidence="3" id="KW-0614">Plasmid</keyword>
<accession>A0A517D8B1</accession>
<sequence>MEQEAISTITAKNQTTIPRAVRRKLNLVPGDQLSYVIKSDGNVSIKKVKPKTDKMWQIAYQQEKKYGSFDTPEVDWGPDIESEEFD</sequence>
<dbReference type="Proteomes" id="UP000316394">
    <property type="component" value="Plasmid unnamed"/>
</dbReference>
<geneLocation type="plasmid" evidence="3 4">
    <name>unnamed</name>
</geneLocation>
<feature type="domain" description="SpoVT-AbrB" evidence="2">
    <location>
        <begin position="4"/>
        <end position="50"/>
    </location>
</feature>
<dbReference type="InterPro" id="IPR031848">
    <property type="entry name" value="PrlF_antitoxin"/>
</dbReference>
<dbReference type="SUPFAM" id="SSF89447">
    <property type="entry name" value="AbrB/MazE/MraZ-like"/>
    <property type="match status" value="1"/>
</dbReference>
<dbReference type="Gene3D" id="2.10.260.10">
    <property type="match status" value="1"/>
</dbReference>
<dbReference type="NCBIfam" id="TIGR01439">
    <property type="entry name" value="lp_hng_hel_AbrB"/>
    <property type="match status" value="1"/>
</dbReference>
<dbReference type="EMBL" id="CP041677">
    <property type="protein sequence ID" value="QDR73593.1"/>
    <property type="molecule type" value="Genomic_DNA"/>
</dbReference>
<protein>
    <submittedName>
        <fullName evidence="3">AbrB/MazE/SpoVT family DNA-binding domain-containing protein</fullName>
    </submittedName>
</protein>
<dbReference type="PROSITE" id="PS51740">
    <property type="entry name" value="SPOVT_ABRB"/>
    <property type="match status" value="1"/>
</dbReference>
<dbReference type="InterPro" id="IPR007159">
    <property type="entry name" value="SpoVT-AbrB_dom"/>
</dbReference>
<dbReference type="InterPro" id="IPR037914">
    <property type="entry name" value="SpoVT-AbrB_sf"/>
</dbReference>